<dbReference type="AlphaFoldDB" id="A0AAU8DT81"/>
<dbReference type="RefSeq" id="WP_353650560.1">
    <property type="nucleotide sequence ID" value="NZ_CP159218.1"/>
</dbReference>
<dbReference type="InterPro" id="IPR012340">
    <property type="entry name" value="NA-bd_OB-fold"/>
</dbReference>
<feature type="transmembrane region" description="Helical" evidence="1">
    <location>
        <begin position="41"/>
        <end position="65"/>
    </location>
</feature>
<organism evidence="2">
    <name type="scientific">Nakamurella sp. A5-74</name>
    <dbReference type="NCBI Taxonomy" id="3158264"/>
    <lineage>
        <taxon>Bacteria</taxon>
        <taxon>Bacillati</taxon>
        <taxon>Actinomycetota</taxon>
        <taxon>Actinomycetes</taxon>
        <taxon>Nakamurellales</taxon>
        <taxon>Nakamurellaceae</taxon>
        <taxon>Nakamurella</taxon>
    </lineage>
</organism>
<protein>
    <recommendedName>
        <fullName evidence="3">NfeD-like C-terminal domain-containing protein</fullName>
    </recommendedName>
</protein>
<evidence type="ECO:0000313" key="2">
    <source>
        <dbReference type="EMBL" id="XCG64949.1"/>
    </source>
</evidence>
<evidence type="ECO:0008006" key="3">
    <source>
        <dbReference type="Google" id="ProtNLM"/>
    </source>
</evidence>
<proteinExistence type="predicted"/>
<keyword evidence="1" id="KW-0812">Transmembrane</keyword>
<sequence length="177" mass="17834">MDPITLTFLVVGAIGIALLALALVVGDVLHLALHADADGPFSLPAIAAFFGSAGFFGAIPASLMAGHVSSGVIVAVSTAVGVVCALPVAFGAVRLTAGLMRMRTDPTLTERDLEGTLGVVISSIPATGFGEVRLRIHGQDLKYSARAAQALVAGTPVFVTTALSPTSVEVVSTAPEV</sequence>
<feature type="transmembrane region" description="Helical" evidence="1">
    <location>
        <begin position="71"/>
        <end position="93"/>
    </location>
</feature>
<dbReference type="Gene3D" id="2.40.50.140">
    <property type="entry name" value="Nucleic acid-binding proteins"/>
    <property type="match status" value="1"/>
</dbReference>
<dbReference type="EMBL" id="CP159218">
    <property type="protein sequence ID" value="XCG64949.1"/>
    <property type="molecule type" value="Genomic_DNA"/>
</dbReference>
<gene>
    <name evidence="2" type="ORF">ABLG96_06500</name>
</gene>
<reference evidence="2" key="1">
    <citation type="submission" date="2024-05" db="EMBL/GenBank/DDBJ databases">
        <authorList>
            <person name="Cai S.Y."/>
            <person name="Jin L.M."/>
            <person name="Li H.R."/>
        </authorList>
    </citation>
    <scope>NUCLEOTIDE SEQUENCE</scope>
    <source>
        <strain evidence="2">A5-74</strain>
    </source>
</reference>
<keyword evidence="1" id="KW-0472">Membrane</keyword>
<evidence type="ECO:0000256" key="1">
    <source>
        <dbReference type="SAM" id="Phobius"/>
    </source>
</evidence>
<name>A0AAU8DT81_9ACTN</name>
<accession>A0AAU8DT81</accession>
<feature type="transmembrane region" description="Helical" evidence="1">
    <location>
        <begin position="6"/>
        <end position="29"/>
    </location>
</feature>
<keyword evidence="1" id="KW-1133">Transmembrane helix</keyword>